<evidence type="ECO:0000259" key="1">
    <source>
        <dbReference type="Pfam" id="PF01610"/>
    </source>
</evidence>
<comment type="caution">
    <text evidence="2">The sequence shown here is derived from an EMBL/GenBank/DDBJ whole genome shotgun (WGS) entry which is preliminary data.</text>
</comment>
<keyword evidence="3" id="KW-1185">Reference proteome</keyword>
<organism evidence="2 3">
    <name type="scientific">Streptomyces coeruleoprunus</name>
    <dbReference type="NCBI Taxonomy" id="285563"/>
    <lineage>
        <taxon>Bacteria</taxon>
        <taxon>Bacillati</taxon>
        <taxon>Actinomycetota</taxon>
        <taxon>Actinomycetes</taxon>
        <taxon>Kitasatosporales</taxon>
        <taxon>Streptomycetaceae</taxon>
        <taxon>Streptomyces</taxon>
    </lineage>
</organism>
<dbReference type="PANTHER" id="PTHR33498:SF1">
    <property type="entry name" value="TRANSPOSASE FOR INSERTION SEQUENCE ELEMENT IS1557"/>
    <property type="match status" value="1"/>
</dbReference>
<dbReference type="InterPro" id="IPR047951">
    <property type="entry name" value="Transpos_ISL3"/>
</dbReference>
<protein>
    <submittedName>
        <fullName evidence="2">Transposase</fullName>
    </submittedName>
</protein>
<reference evidence="3" key="1">
    <citation type="journal article" date="2019" name="Int. J. Syst. Evol. Microbiol.">
        <title>The Global Catalogue of Microorganisms (GCM) 10K type strain sequencing project: providing services to taxonomists for standard genome sequencing and annotation.</title>
        <authorList>
            <consortium name="The Broad Institute Genomics Platform"/>
            <consortium name="The Broad Institute Genome Sequencing Center for Infectious Disease"/>
            <person name="Wu L."/>
            <person name="Ma J."/>
        </authorList>
    </citation>
    <scope>NUCLEOTIDE SEQUENCE [LARGE SCALE GENOMIC DNA]</scope>
    <source>
        <strain evidence="3">CGMCC 4.1648</strain>
    </source>
</reference>
<dbReference type="Pfam" id="PF01610">
    <property type="entry name" value="DDE_Tnp_ISL3"/>
    <property type="match status" value="1"/>
</dbReference>
<feature type="domain" description="Transposase IS204/IS1001/IS1096/IS1165 DDE" evidence="1">
    <location>
        <begin position="25"/>
        <end position="122"/>
    </location>
</feature>
<evidence type="ECO:0000313" key="2">
    <source>
        <dbReference type="EMBL" id="MFC5021828.1"/>
    </source>
</evidence>
<dbReference type="InterPro" id="IPR002560">
    <property type="entry name" value="Transposase_DDE"/>
</dbReference>
<dbReference type="Proteomes" id="UP001595829">
    <property type="component" value="Unassembled WGS sequence"/>
</dbReference>
<sequence length="128" mass="14206">MVKNVCGGRELPVLHERSDWEVQRKAILAHCPELDTATSLVTSFAEMLKPLEAERLTQWITEAMPSGLPTISTFAVGLNSDYDAVHAGLTTHWNPAPSKAPVNRIKLLKRRMLGRTSFALLCKRVLLA</sequence>
<accession>A0ABV9XAR6</accession>
<proteinExistence type="predicted"/>
<gene>
    <name evidence="2" type="ORF">ACFPM3_06660</name>
</gene>
<dbReference type="RefSeq" id="WP_380839572.1">
    <property type="nucleotide sequence ID" value="NZ_JBHMCZ010000002.1"/>
</dbReference>
<evidence type="ECO:0000313" key="3">
    <source>
        <dbReference type="Proteomes" id="UP001595829"/>
    </source>
</evidence>
<name>A0ABV9XAR6_9ACTN</name>
<dbReference type="PANTHER" id="PTHR33498">
    <property type="entry name" value="TRANSPOSASE FOR INSERTION SEQUENCE ELEMENT IS1557"/>
    <property type="match status" value="1"/>
</dbReference>
<dbReference type="EMBL" id="JBHSJD010000002">
    <property type="protein sequence ID" value="MFC5021828.1"/>
    <property type="molecule type" value="Genomic_DNA"/>
</dbReference>